<evidence type="ECO:0000259" key="5">
    <source>
        <dbReference type="PROSITE" id="PS50919"/>
    </source>
</evidence>
<dbReference type="PANTHER" id="PTHR46809:SF2">
    <property type="entry name" value="GH21273P"/>
    <property type="match status" value="1"/>
</dbReference>
<dbReference type="InterPro" id="IPR036300">
    <property type="entry name" value="MIR_dom_sf"/>
</dbReference>
<dbReference type="CDD" id="cd23293">
    <property type="entry name" value="beta-trefoil_MIR_SDF2_meta"/>
    <property type="match status" value="1"/>
</dbReference>
<dbReference type="SUPFAM" id="SSF82109">
    <property type="entry name" value="MIR domain"/>
    <property type="match status" value="1"/>
</dbReference>
<feature type="signal peptide" evidence="4">
    <location>
        <begin position="1"/>
        <end position="16"/>
    </location>
</feature>
<dbReference type="AlphaFoldDB" id="A0A914UMY4"/>
<evidence type="ECO:0000313" key="7">
    <source>
        <dbReference type="WBParaSite" id="PSAMB.scaffold1093size36065.g10915.t1"/>
    </source>
</evidence>
<dbReference type="PROSITE" id="PS50919">
    <property type="entry name" value="MIR"/>
    <property type="match status" value="3"/>
</dbReference>
<keyword evidence="1 4" id="KW-0732">Signal</keyword>
<evidence type="ECO:0000313" key="6">
    <source>
        <dbReference type="Proteomes" id="UP000887566"/>
    </source>
</evidence>
<dbReference type="Proteomes" id="UP000887566">
    <property type="component" value="Unplaced"/>
</dbReference>
<evidence type="ECO:0000256" key="4">
    <source>
        <dbReference type="SAM" id="SignalP"/>
    </source>
</evidence>
<feature type="domain" description="MIR" evidence="5">
    <location>
        <begin position="80"/>
        <end position="135"/>
    </location>
</feature>
<dbReference type="WBParaSite" id="PSAMB.scaffold1093size36065.g10915.t1">
    <property type="protein sequence ID" value="PSAMB.scaffold1093size36065.g10915.t1"/>
    <property type="gene ID" value="PSAMB.scaffold1093size36065.g10915"/>
</dbReference>
<accession>A0A914UMY4</accession>
<reference evidence="7" key="1">
    <citation type="submission" date="2022-11" db="UniProtKB">
        <authorList>
            <consortium name="WormBaseParasite"/>
        </authorList>
    </citation>
    <scope>IDENTIFICATION</scope>
</reference>
<dbReference type="InterPro" id="IPR016093">
    <property type="entry name" value="MIR_motif"/>
</dbReference>
<feature type="region of interest" description="Disordered" evidence="3">
    <location>
        <begin position="43"/>
        <end position="63"/>
    </location>
</feature>
<dbReference type="PANTHER" id="PTHR46809">
    <property type="entry name" value="STROMAL CELL-DERIVED FACTOR 2-LIKE PROTEIN"/>
    <property type="match status" value="1"/>
</dbReference>
<evidence type="ECO:0000256" key="2">
    <source>
        <dbReference type="ARBA" id="ARBA00022737"/>
    </source>
</evidence>
<keyword evidence="6" id="KW-1185">Reference proteome</keyword>
<organism evidence="6 7">
    <name type="scientific">Plectus sambesii</name>
    <dbReference type="NCBI Taxonomy" id="2011161"/>
    <lineage>
        <taxon>Eukaryota</taxon>
        <taxon>Metazoa</taxon>
        <taxon>Ecdysozoa</taxon>
        <taxon>Nematoda</taxon>
        <taxon>Chromadorea</taxon>
        <taxon>Plectida</taxon>
        <taxon>Plectina</taxon>
        <taxon>Plectoidea</taxon>
        <taxon>Plectidae</taxon>
        <taxon>Plectus</taxon>
    </lineage>
</organism>
<name>A0A914UMY4_9BILA</name>
<evidence type="ECO:0000256" key="1">
    <source>
        <dbReference type="ARBA" id="ARBA00022729"/>
    </source>
</evidence>
<proteinExistence type="predicted"/>
<evidence type="ECO:0000256" key="3">
    <source>
        <dbReference type="SAM" id="MobiDB-lite"/>
    </source>
</evidence>
<feature type="domain" description="MIR" evidence="5">
    <location>
        <begin position="136"/>
        <end position="190"/>
    </location>
</feature>
<sequence>MKLLLAISLLGIAVSADDGPVTCGSVVKLLANREQVRLHSHDVKYGSGSGQQSVTGMPDSDDVNSHWDIRPSLKGNCRRGTPIECGQVIRLKHQTTGCLLHSHHFSSPLSSNQEISCFGKDGEGDTGDNWQVLCNTDVWLRGELVKLKHEDTGAYLGTSGQQYGRPIAGQKEIVGLSSPNAGSEWRTAEGIYMMPSDE</sequence>
<keyword evidence="2" id="KW-0677">Repeat</keyword>
<feature type="domain" description="MIR" evidence="5">
    <location>
        <begin position="18"/>
        <end position="72"/>
    </location>
</feature>
<feature type="chain" id="PRO_5036697315" evidence="4">
    <location>
        <begin position="17"/>
        <end position="198"/>
    </location>
</feature>
<protein>
    <submittedName>
        <fullName evidence="7">MIR domain-containing protein</fullName>
    </submittedName>
</protein>
<dbReference type="Pfam" id="PF02815">
    <property type="entry name" value="MIR"/>
    <property type="match status" value="1"/>
</dbReference>
<dbReference type="Gene3D" id="2.80.10.50">
    <property type="match status" value="1"/>
</dbReference>
<dbReference type="SMART" id="SM00472">
    <property type="entry name" value="MIR"/>
    <property type="match status" value="3"/>
</dbReference>